<keyword evidence="2" id="KW-1133">Transmembrane helix</keyword>
<protein>
    <submittedName>
        <fullName evidence="3">Uncharacterized protein</fullName>
    </submittedName>
</protein>
<name>A0A3R7MFX9_PENVA</name>
<evidence type="ECO:0000256" key="1">
    <source>
        <dbReference type="SAM" id="MobiDB-lite"/>
    </source>
</evidence>
<evidence type="ECO:0000313" key="4">
    <source>
        <dbReference type="Proteomes" id="UP000283509"/>
    </source>
</evidence>
<proteinExistence type="predicted"/>
<feature type="region of interest" description="Disordered" evidence="1">
    <location>
        <begin position="361"/>
        <end position="404"/>
    </location>
</feature>
<comment type="caution">
    <text evidence="3">The sequence shown here is derived from an EMBL/GenBank/DDBJ whole genome shotgun (WGS) entry which is preliminary data.</text>
</comment>
<reference evidence="3 4" key="2">
    <citation type="submission" date="2019-01" db="EMBL/GenBank/DDBJ databases">
        <title>The decoding of complex shrimp genome reveals the adaptation for benthos swimmer, frequently molting mechanism and breeding impact on genome.</title>
        <authorList>
            <person name="Sun Y."/>
            <person name="Gao Y."/>
            <person name="Yu Y."/>
        </authorList>
    </citation>
    <scope>NUCLEOTIDE SEQUENCE [LARGE SCALE GENOMIC DNA]</scope>
    <source>
        <tissue evidence="3">Muscle</tissue>
    </source>
</reference>
<dbReference type="OrthoDB" id="6341359at2759"/>
<sequence length="404" mass="44017">MSSVVPEFFLWDQSLNSSCGGRMECETLYELGPPPDMILNIPPPPIPPFMEEFVARLAAEGINIHEDDNGFPEEEKSCNLCQWANGNGVGFVELAQKGPLIDDTWFLVIISSCVAATLLGIILAIAFLKYREGKLKPLSDVALAKKEKALGLERCEAVLYPAPAITPTPVPQLDNRTSRALWAGIKPLEGNHYTVDHCQPMEQKPVRLDLLPPHDNTYDYADYSSVSYASASYTTLTPRLDGSSPRPQPAASFENVGYVPGDEGAEVERVAPDGCVVTAPRAARLLGSPRFVQGIQDHHHYEMVTPSMRRHKSLERGARQPPVISGPTSLGPVRMPPLNGRPRYNLTAYASGTHTLTPKVDNSARAERRHAHVSLDRSGSANTTLAPASPTDHIYASPITSPVI</sequence>
<accession>A0A3R7MFX9</accession>
<organism evidence="3 4">
    <name type="scientific">Penaeus vannamei</name>
    <name type="common">Whiteleg shrimp</name>
    <name type="synonym">Litopenaeus vannamei</name>
    <dbReference type="NCBI Taxonomy" id="6689"/>
    <lineage>
        <taxon>Eukaryota</taxon>
        <taxon>Metazoa</taxon>
        <taxon>Ecdysozoa</taxon>
        <taxon>Arthropoda</taxon>
        <taxon>Crustacea</taxon>
        <taxon>Multicrustacea</taxon>
        <taxon>Malacostraca</taxon>
        <taxon>Eumalacostraca</taxon>
        <taxon>Eucarida</taxon>
        <taxon>Decapoda</taxon>
        <taxon>Dendrobranchiata</taxon>
        <taxon>Penaeoidea</taxon>
        <taxon>Penaeidae</taxon>
        <taxon>Penaeus</taxon>
    </lineage>
</organism>
<gene>
    <name evidence="3" type="ORF">C7M84_006188</name>
</gene>
<keyword evidence="2" id="KW-0472">Membrane</keyword>
<feature type="compositionally biased region" description="Polar residues" evidence="1">
    <location>
        <begin position="377"/>
        <end position="386"/>
    </location>
</feature>
<feature type="region of interest" description="Disordered" evidence="1">
    <location>
        <begin position="318"/>
        <end position="337"/>
    </location>
</feature>
<dbReference type="EMBL" id="QCYY01001793">
    <property type="protein sequence ID" value="ROT75282.1"/>
    <property type="molecule type" value="Genomic_DNA"/>
</dbReference>
<reference evidence="3 4" key="1">
    <citation type="submission" date="2018-04" db="EMBL/GenBank/DDBJ databases">
        <authorList>
            <person name="Zhang X."/>
            <person name="Yuan J."/>
            <person name="Li F."/>
            <person name="Xiang J."/>
        </authorList>
    </citation>
    <scope>NUCLEOTIDE SEQUENCE [LARGE SCALE GENOMIC DNA]</scope>
    <source>
        <tissue evidence="3">Muscle</tissue>
    </source>
</reference>
<dbReference type="AlphaFoldDB" id="A0A3R7MFX9"/>
<evidence type="ECO:0000256" key="2">
    <source>
        <dbReference type="SAM" id="Phobius"/>
    </source>
</evidence>
<keyword evidence="2" id="KW-0812">Transmembrane</keyword>
<dbReference type="Proteomes" id="UP000283509">
    <property type="component" value="Unassembled WGS sequence"/>
</dbReference>
<feature type="transmembrane region" description="Helical" evidence="2">
    <location>
        <begin position="105"/>
        <end position="128"/>
    </location>
</feature>
<evidence type="ECO:0000313" key="3">
    <source>
        <dbReference type="EMBL" id="ROT75282.1"/>
    </source>
</evidence>
<keyword evidence="4" id="KW-1185">Reference proteome</keyword>